<protein>
    <submittedName>
        <fullName evidence="2">Uncharacterized protein</fullName>
    </submittedName>
</protein>
<accession>A0A2P5FMR6</accession>
<sequence>MRYNCRVYISLQMAESQKESSSVSPKEKKSLLDDDIGKEFLSSWKSMSVTEDDTMDFNFSAVSSGKKKAFDFEKLDMDFNLDGDFNKLSSFKVDMSDFDFSSPSKKVVKTKERTEQESSTRNQQGKKDQFDFSFDFNELDSFNFDSSLLKEEKASNQNQDGKKDISSDGNESRSSKSQLSEGIKAFDDTMATKLQACEDVVTSKVQTLLAGSGHLKSIENDNAKYVTAGASIVSHGAGLSPEKVTTNREDTIDQQSHLSEKEISSELYSKKATVDFSGQSSVGIDSKGSILSDGQTESSEQGTGIQTTSSPKDVNEQMMAGVISYHENLPFKDSLTHNTTSGSNFGGTNKLVSDVSKETVDGTVSVEGNLNIEENLTSFVSRKSQPDVKDSKEKQDLTAEIPSAVLCRELTKGKDVLQEGAKNVKNLRNVRESFVSDGLLNGSKLVGTSRLHVEEATDGEPVMPASDKNVKDQNIGLQVHPSSSCEKETKSSTQTSVNSKLFVSNMESVRDPKIKFVEESKVCLAKGGRKILDLSTLNISKTTGAKKVSSYSAPKKDVNSLQNLELSVQIQSNTASETASVIGAEKKLPLNFSLKRKTFELSNSDLASLKPLKRLSRPLTESSDFREPLKGVVEEKFSSAETSLISDAEKSLKPLKGLSESLGGSRDFKGPLKRVDAKEPLKRVDEEKVENKTSSILYDSPASALESPQEVNMMELEISSIMENDRNVEKAEAYTKELDELSMRASPDAPSPAKPSCLYYTGHAL</sequence>
<proteinExistence type="predicted"/>
<feature type="compositionally biased region" description="Basic and acidic residues" evidence="1">
    <location>
        <begin position="109"/>
        <end position="118"/>
    </location>
</feature>
<dbReference type="AlphaFoldDB" id="A0A2P5FMR6"/>
<dbReference type="OrthoDB" id="602706at2759"/>
<keyword evidence="3" id="KW-1185">Reference proteome</keyword>
<feature type="compositionally biased region" description="Polar residues" evidence="1">
    <location>
        <begin position="292"/>
        <end position="312"/>
    </location>
</feature>
<feature type="region of interest" description="Disordered" evidence="1">
    <location>
        <begin position="741"/>
        <end position="765"/>
    </location>
</feature>
<feature type="region of interest" description="Disordered" evidence="1">
    <location>
        <begin position="106"/>
        <end position="125"/>
    </location>
</feature>
<feature type="region of interest" description="Disordered" evidence="1">
    <location>
        <begin position="152"/>
        <end position="180"/>
    </location>
</feature>
<dbReference type="PANTHER" id="PTHR36380:SF1">
    <property type="entry name" value="OS01G0755100 PROTEIN"/>
    <property type="match status" value="1"/>
</dbReference>
<feature type="compositionally biased region" description="Basic and acidic residues" evidence="1">
    <location>
        <begin position="152"/>
        <end position="174"/>
    </location>
</feature>
<name>A0A2P5FMR6_TREOI</name>
<comment type="caution">
    <text evidence="2">The sequence shown here is derived from an EMBL/GenBank/DDBJ whole genome shotgun (WGS) entry which is preliminary data.</text>
</comment>
<evidence type="ECO:0000313" key="3">
    <source>
        <dbReference type="Proteomes" id="UP000237000"/>
    </source>
</evidence>
<dbReference type="Proteomes" id="UP000237000">
    <property type="component" value="Unassembled WGS sequence"/>
</dbReference>
<dbReference type="FunCoup" id="A0A2P5FMR6">
    <property type="interactions" value="4"/>
</dbReference>
<dbReference type="InParanoid" id="A0A2P5FMR6"/>
<dbReference type="EMBL" id="JXTC01000020">
    <property type="protein sequence ID" value="PON99107.1"/>
    <property type="molecule type" value="Genomic_DNA"/>
</dbReference>
<feature type="region of interest" description="Disordered" evidence="1">
    <location>
        <begin position="285"/>
        <end position="314"/>
    </location>
</feature>
<evidence type="ECO:0000313" key="2">
    <source>
        <dbReference type="EMBL" id="PON99107.1"/>
    </source>
</evidence>
<evidence type="ECO:0000256" key="1">
    <source>
        <dbReference type="SAM" id="MobiDB-lite"/>
    </source>
</evidence>
<dbReference type="InterPro" id="IPR038777">
    <property type="entry name" value="At4g18490-like"/>
</dbReference>
<gene>
    <name evidence="2" type="ORF">TorRG33x02_049670</name>
</gene>
<dbReference type="PANTHER" id="PTHR36380">
    <property type="entry name" value="BNAA03G58330D PROTEIN"/>
    <property type="match status" value="1"/>
</dbReference>
<organism evidence="2 3">
    <name type="scientific">Trema orientale</name>
    <name type="common">Charcoal tree</name>
    <name type="synonym">Celtis orientalis</name>
    <dbReference type="NCBI Taxonomy" id="63057"/>
    <lineage>
        <taxon>Eukaryota</taxon>
        <taxon>Viridiplantae</taxon>
        <taxon>Streptophyta</taxon>
        <taxon>Embryophyta</taxon>
        <taxon>Tracheophyta</taxon>
        <taxon>Spermatophyta</taxon>
        <taxon>Magnoliopsida</taxon>
        <taxon>eudicotyledons</taxon>
        <taxon>Gunneridae</taxon>
        <taxon>Pentapetalae</taxon>
        <taxon>rosids</taxon>
        <taxon>fabids</taxon>
        <taxon>Rosales</taxon>
        <taxon>Cannabaceae</taxon>
        <taxon>Trema</taxon>
    </lineage>
</organism>
<feature type="region of interest" description="Disordered" evidence="1">
    <location>
        <begin position="238"/>
        <end position="262"/>
    </location>
</feature>
<reference evidence="3" key="1">
    <citation type="submission" date="2016-06" db="EMBL/GenBank/DDBJ databases">
        <title>Parallel loss of symbiosis genes in relatives of nitrogen-fixing non-legume Parasponia.</title>
        <authorList>
            <person name="Van Velzen R."/>
            <person name="Holmer R."/>
            <person name="Bu F."/>
            <person name="Rutten L."/>
            <person name="Van Zeijl A."/>
            <person name="Liu W."/>
            <person name="Santuari L."/>
            <person name="Cao Q."/>
            <person name="Sharma T."/>
            <person name="Shen D."/>
            <person name="Roswanjaya Y."/>
            <person name="Wardhani T."/>
            <person name="Kalhor M.S."/>
            <person name="Jansen J."/>
            <person name="Van den Hoogen J."/>
            <person name="Gungor B."/>
            <person name="Hartog M."/>
            <person name="Hontelez J."/>
            <person name="Verver J."/>
            <person name="Yang W.-C."/>
            <person name="Schijlen E."/>
            <person name="Repin R."/>
            <person name="Schilthuizen M."/>
            <person name="Schranz E."/>
            <person name="Heidstra R."/>
            <person name="Miyata K."/>
            <person name="Fedorova E."/>
            <person name="Kohlen W."/>
            <person name="Bisseling T."/>
            <person name="Smit S."/>
            <person name="Geurts R."/>
        </authorList>
    </citation>
    <scope>NUCLEOTIDE SEQUENCE [LARGE SCALE GENOMIC DNA]</scope>
    <source>
        <strain evidence="3">cv. RG33-2</strain>
    </source>
</reference>